<organism evidence="1 2">
    <name type="scientific">Drosophila albomicans</name>
    <name type="common">Fruit fly</name>
    <dbReference type="NCBI Taxonomy" id="7291"/>
    <lineage>
        <taxon>Eukaryota</taxon>
        <taxon>Metazoa</taxon>
        <taxon>Ecdysozoa</taxon>
        <taxon>Arthropoda</taxon>
        <taxon>Hexapoda</taxon>
        <taxon>Insecta</taxon>
        <taxon>Pterygota</taxon>
        <taxon>Neoptera</taxon>
        <taxon>Endopterygota</taxon>
        <taxon>Diptera</taxon>
        <taxon>Brachycera</taxon>
        <taxon>Muscomorpha</taxon>
        <taxon>Ephydroidea</taxon>
        <taxon>Drosophilidae</taxon>
        <taxon>Drosophila</taxon>
    </lineage>
</organism>
<dbReference type="AlphaFoldDB" id="A0A6P8X7Z3"/>
<protein>
    <submittedName>
        <fullName evidence="2">Uncharacterized protein LOC117573297</fullName>
    </submittedName>
</protein>
<name>A0A6P8X7Z3_DROAB</name>
<accession>A0A6P8X7Z3</accession>
<dbReference type="RefSeq" id="XP_034112296.1">
    <property type="nucleotide sequence ID" value="XM_034256405.2"/>
</dbReference>
<keyword evidence="1" id="KW-1185">Reference proteome</keyword>
<reference evidence="2" key="1">
    <citation type="submission" date="2025-08" db="UniProtKB">
        <authorList>
            <consortium name="RefSeq"/>
        </authorList>
    </citation>
    <scope>IDENTIFICATION</scope>
    <source>
        <strain evidence="2">15112-1751.03</strain>
        <tissue evidence="2">Whole Adult</tissue>
    </source>
</reference>
<proteinExistence type="predicted"/>
<evidence type="ECO:0000313" key="2">
    <source>
        <dbReference type="RefSeq" id="XP_034112296.1"/>
    </source>
</evidence>
<gene>
    <name evidence="2" type="primary">LOC117573297</name>
</gene>
<sequence>MPQSAAIKGYRLRRLPHRRFLVRHMLLNILQLLLQSKRPMRDIEIISSLCRQYERFDPAFQHQVRINLLDAVDYGLVKRYQLDVFALRAKRFAQIIEQLKFP</sequence>
<dbReference type="OrthoDB" id="1110759at2759"/>
<dbReference type="GeneID" id="117573297"/>
<evidence type="ECO:0000313" key="1">
    <source>
        <dbReference type="Proteomes" id="UP000515160"/>
    </source>
</evidence>
<dbReference type="Proteomes" id="UP000515160">
    <property type="component" value="Chromosome X"/>
</dbReference>